<dbReference type="Gene3D" id="1.20.1280.170">
    <property type="entry name" value="Exocyst complex component Exo70"/>
    <property type="match status" value="1"/>
</dbReference>
<organism evidence="6 7">
    <name type="scientific">Botryobasidium botryosum (strain FD-172 SS1)</name>
    <dbReference type="NCBI Taxonomy" id="930990"/>
    <lineage>
        <taxon>Eukaryota</taxon>
        <taxon>Fungi</taxon>
        <taxon>Dikarya</taxon>
        <taxon>Basidiomycota</taxon>
        <taxon>Agaricomycotina</taxon>
        <taxon>Agaricomycetes</taxon>
        <taxon>Cantharellales</taxon>
        <taxon>Botryobasidiaceae</taxon>
        <taxon>Botryobasidium</taxon>
    </lineage>
</organism>
<evidence type="ECO:0000259" key="5">
    <source>
        <dbReference type="Pfam" id="PF03081"/>
    </source>
</evidence>
<proteinExistence type="inferred from homology"/>
<dbReference type="GO" id="GO:0006887">
    <property type="term" value="P:exocytosis"/>
    <property type="evidence" value="ECO:0007669"/>
    <property type="project" value="UniProtKB-KW"/>
</dbReference>
<dbReference type="InterPro" id="IPR046364">
    <property type="entry name" value="Exo70_C"/>
</dbReference>
<dbReference type="HOGENOM" id="CLU_010236_4_3_1"/>
<evidence type="ECO:0000256" key="4">
    <source>
        <dbReference type="RuleBase" id="RU365026"/>
    </source>
</evidence>
<evidence type="ECO:0000256" key="3">
    <source>
        <dbReference type="ARBA" id="ARBA00022483"/>
    </source>
</evidence>
<dbReference type="Pfam" id="PF03081">
    <property type="entry name" value="Exo70_C"/>
    <property type="match status" value="1"/>
</dbReference>
<evidence type="ECO:0000313" key="7">
    <source>
        <dbReference type="Proteomes" id="UP000027195"/>
    </source>
</evidence>
<name>A0A067N3U3_BOTB1</name>
<dbReference type="PANTHER" id="PTHR12542:SF41">
    <property type="entry name" value="EXOCYST COMPLEX COMPONENT 7"/>
    <property type="match status" value="1"/>
</dbReference>
<feature type="domain" description="Exocyst complex subunit Exo70 C-terminal" evidence="5">
    <location>
        <begin position="271"/>
        <end position="614"/>
    </location>
</feature>
<keyword evidence="3 4" id="KW-0268">Exocytosis</keyword>
<dbReference type="Proteomes" id="UP000027195">
    <property type="component" value="Unassembled WGS sequence"/>
</dbReference>
<dbReference type="GO" id="GO:0000145">
    <property type="term" value="C:exocyst"/>
    <property type="evidence" value="ECO:0007669"/>
    <property type="project" value="InterPro"/>
</dbReference>
<comment type="subcellular location">
    <subcellularLocation>
        <location evidence="4">Bud</location>
    </subcellularLocation>
    <subcellularLocation>
        <location evidence="4">Bud neck</location>
    </subcellularLocation>
</comment>
<dbReference type="InterPro" id="IPR016159">
    <property type="entry name" value="Cullin_repeat-like_dom_sf"/>
</dbReference>
<dbReference type="InterPro" id="IPR004140">
    <property type="entry name" value="Exo70"/>
</dbReference>
<dbReference type="PANTHER" id="PTHR12542">
    <property type="entry name" value="EXOCYST COMPLEX PROTEIN EXO70"/>
    <property type="match status" value="1"/>
</dbReference>
<dbReference type="OrthoDB" id="1922221at2759"/>
<dbReference type="InParanoid" id="A0A067N3U3"/>
<dbReference type="GO" id="GO:0015031">
    <property type="term" value="P:protein transport"/>
    <property type="evidence" value="ECO:0007669"/>
    <property type="project" value="UniProtKB-KW"/>
</dbReference>
<comment type="function">
    <text evidence="4">Involved in the secretory pathway as part of the exocyst complex which tethers secretory vesicles to the sites of exocytosis. Also plays a role in the assembly of the exocyst.</text>
</comment>
<dbReference type="STRING" id="930990.A0A067N3U3"/>
<dbReference type="GO" id="GO:0005935">
    <property type="term" value="C:cellular bud neck"/>
    <property type="evidence" value="ECO:0007669"/>
    <property type="project" value="UniProtKB-SubCell"/>
</dbReference>
<accession>A0A067N3U3</accession>
<evidence type="ECO:0000256" key="1">
    <source>
        <dbReference type="ARBA" id="ARBA00006756"/>
    </source>
</evidence>
<dbReference type="AlphaFoldDB" id="A0A067N3U3"/>
<keyword evidence="2 4" id="KW-0813">Transport</keyword>
<dbReference type="SUPFAM" id="SSF74788">
    <property type="entry name" value="Cullin repeat-like"/>
    <property type="match status" value="1"/>
</dbReference>
<keyword evidence="4" id="KW-0653">Protein transport</keyword>
<dbReference type="FunCoup" id="A0A067N3U3">
    <property type="interactions" value="18"/>
</dbReference>
<evidence type="ECO:0000313" key="6">
    <source>
        <dbReference type="EMBL" id="KDQ18787.1"/>
    </source>
</evidence>
<dbReference type="GO" id="GO:0005546">
    <property type="term" value="F:phosphatidylinositol-4,5-bisphosphate binding"/>
    <property type="evidence" value="ECO:0007669"/>
    <property type="project" value="InterPro"/>
</dbReference>
<dbReference type="EMBL" id="KL198020">
    <property type="protein sequence ID" value="KDQ18787.1"/>
    <property type="molecule type" value="Genomic_DNA"/>
</dbReference>
<evidence type="ECO:0000256" key="2">
    <source>
        <dbReference type="ARBA" id="ARBA00022448"/>
    </source>
</evidence>
<protein>
    <recommendedName>
        <fullName evidence="4">Exocyst complex protein EXO70</fullName>
    </recommendedName>
</protein>
<dbReference type="Pfam" id="PF20669">
    <property type="entry name" value="Exo70_N"/>
    <property type="match status" value="1"/>
</dbReference>
<comment type="similarity">
    <text evidence="1 4">Belongs to the EXO70 family.</text>
</comment>
<keyword evidence="7" id="KW-1185">Reference proteome</keyword>
<gene>
    <name evidence="6" type="ORF">BOTBODRAFT_153680</name>
</gene>
<sequence length="619" mass="67656">MEDEAAEIELLEQHLNKTTQISQRMTSILSKFDTRLVKLEKSILPLHNSTQSLTRLVQNIESTLQSIDKVVSNHEGIAAEEALILRGPQPSDLTAYIDAIERLNANIAFKATDRSMRDNARLVETGAKKLAHLYTKLVAEASAAPPVQPMAYLPSSPPTISSALLTTLQPLVTALRSLPLPATHPSNPASSGILNALKEAQGGYAEMRSGWAKKCLDGDARRVAELVGAESNSAEGGKKVGMWVEALLNLAEVEYGHLLNLGLLLSPQLLATTYTSFITPLLTLFTSTVSNVQSLIKSSLSKHVFLALSAYSSLVALQPRWDDVMRQRAGRRDNELAEALHSMRGVCLRSFPEFLADVKLAEVLPLAPGGKPIEIGTGVTDITNTVVDYLTQLPGVQDAVGATLLILGDGNWRMGAGGASITKSAPGEDEEKVLVEHFTFDVINALLRTLSTLSKTHRRPALSSIFLLNNIAHLRQHLLVAPRTPIDDLLSEPTQTALNSGLRSAKAGYFESVFGPLVTVFSEDKEKSGLGSGKQSTKERFLRFFASLEEVAETHRFAKVLEEDEAGRKKLGEEMVRFVVPVFKVFVEKHRAKDFSKNPSKYIKATPDEVERQIRALFK</sequence>
<reference evidence="7" key="1">
    <citation type="journal article" date="2014" name="Proc. Natl. Acad. Sci. U.S.A.">
        <title>Extensive sampling of basidiomycete genomes demonstrates inadequacy of the white-rot/brown-rot paradigm for wood decay fungi.</title>
        <authorList>
            <person name="Riley R."/>
            <person name="Salamov A.A."/>
            <person name="Brown D.W."/>
            <person name="Nagy L.G."/>
            <person name="Floudas D."/>
            <person name="Held B.W."/>
            <person name="Levasseur A."/>
            <person name="Lombard V."/>
            <person name="Morin E."/>
            <person name="Otillar R."/>
            <person name="Lindquist E.A."/>
            <person name="Sun H."/>
            <person name="LaButti K.M."/>
            <person name="Schmutz J."/>
            <person name="Jabbour D."/>
            <person name="Luo H."/>
            <person name="Baker S.E."/>
            <person name="Pisabarro A.G."/>
            <person name="Walton J.D."/>
            <person name="Blanchette R.A."/>
            <person name="Henrissat B."/>
            <person name="Martin F."/>
            <person name="Cullen D."/>
            <person name="Hibbett D.S."/>
            <person name="Grigoriev I.V."/>
        </authorList>
    </citation>
    <scope>NUCLEOTIDE SEQUENCE [LARGE SCALE GENOMIC DNA]</scope>
    <source>
        <strain evidence="7">FD-172 SS1</strain>
    </source>
</reference>